<dbReference type="InterPro" id="IPR019734">
    <property type="entry name" value="TPR_rpt"/>
</dbReference>
<proteinExistence type="predicted"/>
<reference evidence="1" key="1">
    <citation type="submission" date="2022-10" db="EMBL/GenBank/DDBJ databases">
        <authorList>
            <person name="Boutroux M."/>
        </authorList>
    </citation>
    <scope>NUCLEOTIDE SEQUENCE</scope>
    <source>
        <strain evidence="1">51.81</strain>
    </source>
</reference>
<dbReference type="Gene3D" id="1.25.40.10">
    <property type="entry name" value="Tetratricopeptide repeat domain"/>
    <property type="match status" value="1"/>
</dbReference>
<protein>
    <submittedName>
        <fullName evidence="1">Tetratricopeptide repeat protein</fullName>
    </submittedName>
</protein>
<dbReference type="InterPro" id="IPR011990">
    <property type="entry name" value="TPR-like_helical_dom_sf"/>
</dbReference>
<dbReference type="Pfam" id="PF13174">
    <property type="entry name" value="TPR_6"/>
    <property type="match status" value="1"/>
</dbReference>
<evidence type="ECO:0000313" key="1">
    <source>
        <dbReference type="EMBL" id="MDD9327452.1"/>
    </source>
</evidence>
<comment type="caution">
    <text evidence="1">The sequence shown here is derived from an EMBL/GenBank/DDBJ whole genome shotgun (WGS) entry which is preliminary data.</text>
</comment>
<organism evidence="1">
    <name type="scientific">Neisseria leonii</name>
    <dbReference type="NCBI Taxonomy" id="2995413"/>
    <lineage>
        <taxon>Bacteria</taxon>
        <taxon>Pseudomonadati</taxon>
        <taxon>Pseudomonadota</taxon>
        <taxon>Betaproteobacteria</taxon>
        <taxon>Neisseriales</taxon>
        <taxon>Neisseriaceae</taxon>
        <taxon>Neisseria</taxon>
    </lineage>
</organism>
<dbReference type="AlphaFoldDB" id="A0A9X4E4X3"/>
<gene>
    <name evidence="1" type="ORF">ORY91_000850</name>
</gene>
<name>A0A9X4E4X3_9NEIS</name>
<dbReference type="SUPFAM" id="SSF48452">
    <property type="entry name" value="TPR-like"/>
    <property type="match status" value="1"/>
</dbReference>
<sequence length="602" mass="66589">MMAAWKKQLGAVWAAVWIGLPQAAAETVTVSEPPPQMIIRRSHGEVEDPARLKAITDRSNHLFSLFLAELSLQRGNAAPALGTYLTMLERTKDTEVAERAMDMAVGLSAFDVAESVYRRWVALEPSPGAALRRITWARNMVRGDFEQAAAEWDGALSQADDGRQRQMFLLAAQTAVQSRQAAAVLEDKIHRAALARPEMPEAAVADAVFSVLNDRGSRTVAALHRLAAADGELLPPTELTLRLISRRRPEILGRFFQSAELPKLPPVWRELRVAALAADGKTDEADALLKQLLAEAPSAELYIQAALLEGARKSGRAQTVHYLERAYRSGTQEQQSRAAVAAVLAALEDKDIAAAGKWLARIRAAEYAFDKLFLQAALARTKSEWGQVRRLAEQARAQPSQEGRFFTEEDFFGLYLEALTREQDARRVLPVLNRLYREAQRAGRTERALDVLYRRGLLYADRLNDSRAALADFRRVADSRPNTESLNALGYTMLQVPGEDLERAFSLIQTAYSQEPESAAVNDSMGWAYFKRGDARAALPYLEYAYRELPHGEVAAHLGEVLLALGEKERALAVFRQGLAGEGAELVRAAMRRLGIKLPAAR</sequence>
<accession>A0A9X4E4X3</accession>
<dbReference type="EMBL" id="JAPQFL010000002">
    <property type="protein sequence ID" value="MDD9327452.1"/>
    <property type="molecule type" value="Genomic_DNA"/>
</dbReference>